<evidence type="ECO:0000313" key="2">
    <source>
        <dbReference type="EMBL" id="EGT41575.1"/>
    </source>
</evidence>
<feature type="region of interest" description="Disordered" evidence="1">
    <location>
        <begin position="78"/>
        <end position="122"/>
    </location>
</feature>
<dbReference type="HOGENOM" id="CLU_2028744_0_0_1"/>
<dbReference type="InParanoid" id="G0MQK7"/>
<accession>G0MQK7</accession>
<name>G0MQK7_CAEBE</name>
<protein>
    <submittedName>
        <fullName evidence="2">Uncharacterized protein</fullName>
    </submittedName>
</protein>
<dbReference type="EMBL" id="GL379807">
    <property type="protein sequence ID" value="EGT41575.1"/>
    <property type="molecule type" value="Genomic_DNA"/>
</dbReference>
<dbReference type="AlphaFoldDB" id="G0MQK7"/>
<evidence type="ECO:0000313" key="3">
    <source>
        <dbReference type="Proteomes" id="UP000008068"/>
    </source>
</evidence>
<reference evidence="3" key="1">
    <citation type="submission" date="2011-07" db="EMBL/GenBank/DDBJ databases">
        <authorList>
            <consortium name="Caenorhabditis brenneri Sequencing and Analysis Consortium"/>
            <person name="Wilson R.K."/>
        </authorList>
    </citation>
    <scope>NUCLEOTIDE SEQUENCE [LARGE SCALE GENOMIC DNA]</scope>
    <source>
        <strain evidence="3">PB2801</strain>
    </source>
</reference>
<organism evidence="3">
    <name type="scientific">Caenorhabditis brenneri</name>
    <name type="common">Nematode worm</name>
    <dbReference type="NCBI Taxonomy" id="135651"/>
    <lineage>
        <taxon>Eukaryota</taxon>
        <taxon>Metazoa</taxon>
        <taxon>Ecdysozoa</taxon>
        <taxon>Nematoda</taxon>
        <taxon>Chromadorea</taxon>
        <taxon>Rhabditida</taxon>
        <taxon>Rhabditina</taxon>
        <taxon>Rhabditomorpha</taxon>
        <taxon>Rhabditoidea</taxon>
        <taxon>Rhabditidae</taxon>
        <taxon>Peloderinae</taxon>
        <taxon>Caenorhabditis</taxon>
    </lineage>
</organism>
<gene>
    <name evidence="2" type="ORF">CAEBREN_21954</name>
</gene>
<evidence type="ECO:0000256" key="1">
    <source>
        <dbReference type="SAM" id="MobiDB-lite"/>
    </source>
</evidence>
<keyword evidence="3" id="KW-1185">Reference proteome</keyword>
<sequence length="122" mass="13797">MATLVIDAHTGQQRWTRVESRKSSPIAQKGPKQGRRKKRMQKPSSLRKSYNPGASLTEEELRTAKAVIYRSDVLVFQIRPKPQSNSVGKQKFGGRAEETEDKKKEASEENLETKPSRGSRQS</sequence>
<dbReference type="Proteomes" id="UP000008068">
    <property type="component" value="Unassembled WGS sequence"/>
</dbReference>
<proteinExistence type="predicted"/>
<feature type="compositionally biased region" description="Basic and acidic residues" evidence="1">
    <location>
        <begin position="94"/>
        <end position="115"/>
    </location>
</feature>
<feature type="region of interest" description="Disordered" evidence="1">
    <location>
        <begin position="1"/>
        <end position="58"/>
    </location>
</feature>
<feature type="compositionally biased region" description="Basic residues" evidence="1">
    <location>
        <begin position="32"/>
        <end position="41"/>
    </location>
</feature>
<feature type="compositionally biased region" description="Polar residues" evidence="1">
    <location>
        <begin position="44"/>
        <end position="54"/>
    </location>
</feature>